<gene>
    <name evidence="2" type="ORF">GPECTOR_19g263</name>
</gene>
<sequence length="245" mass="26256">MKSAHPCAGAAAGGTSLWKLRSSVLVAIGEAESICTGASSGRPPSQKAIAGAVLSSAEALAGLDLHASYQQEEITELQQQVSGQQQQITQLQQQITQLQQQLQQQYYVDSGKLLLRQMATQAVNKLVRKVKPGISAYDARDVRLSVVAAYAEESQAGVTVYQKFSKKYTKLKAGVKALCEMGRPVAHPIPQPPVTEEVLRAAIKEHVPLLTRPHAEEVLTCLVELAADMGEPLFVSTEGPQQGSS</sequence>
<dbReference type="Proteomes" id="UP000075714">
    <property type="component" value="Unassembled WGS sequence"/>
</dbReference>
<name>A0A150GJ25_GONPE</name>
<comment type="caution">
    <text evidence="2">The sequence shown here is derived from an EMBL/GenBank/DDBJ whole genome shotgun (WGS) entry which is preliminary data.</text>
</comment>
<dbReference type="OrthoDB" id="2628273at2759"/>
<organism evidence="2 3">
    <name type="scientific">Gonium pectorale</name>
    <name type="common">Green alga</name>
    <dbReference type="NCBI Taxonomy" id="33097"/>
    <lineage>
        <taxon>Eukaryota</taxon>
        <taxon>Viridiplantae</taxon>
        <taxon>Chlorophyta</taxon>
        <taxon>core chlorophytes</taxon>
        <taxon>Chlorophyceae</taxon>
        <taxon>CS clade</taxon>
        <taxon>Chlamydomonadales</taxon>
        <taxon>Volvocaceae</taxon>
        <taxon>Gonium</taxon>
    </lineage>
</organism>
<evidence type="ECO:0000256" key="1">
    <source>
        <dbReference type="SAM" id="Coils"/>
    </source>
</evidence>
<keyword evidence="1" id="KW-0175">Coiled coil</keyword>
<dbReference type="EMBL" id="LSYV01000020">
    <property type="protein sequence ID" value="KXZ49812.1"/>
    <property type="molecule type" value="Genomic_DNA"/>
</dbReference>
<keyword evidence="3" id="KW-1185">Reference proteome</keyword>
<proteinExistence type="predicted"/>
<protein>
    <submittedName>
        <fullName evidence="2">Uncharacterized protein</fullName>
    </submittedName>
</protein>
<feature type="coiled-coil region" evidence="1">
    <location>
        <begin position="74"/>
        <end position="108"/>
    </location>
</feature>
<evidence type="ECO:0000313" key="2">
    <source>
        <dbReference type="EMBL" id="KXZ49812.1"/>
    </source>
</evidence>
<evidence type="ECO:0000313" key="3">
    <source>
        <dbReference type="Proteomes" id="UP000075714"/>
    </source>
</evidence>
<dbReference type="Gene3D" id="1.20.5.340">
    <property type="match status" value="1"/>
</dbReference>
<accession>A0A150GJ25</accession>
<dbReference type="AlphaFoldDB" id="A0A150GJ25"/>
<reference evidence="3" key="1">
    <citation type="journal article" date="2016" name="Nat. Commun.">
        <title>The Gonium pectorale genome demonstrates co-option of cell cycle regulation during the evolution of multicellularity.</title>
        <authorList>
            <person name="Hanschen E.R."/>
            <person name="Marriage T.N."/>
            <person name="Ferris P.J."/>
            <person name="Hamaji T."/>
            <person name="Toyoda A."/>
            <person name="Fujiyama A."/>
            <person name="Neme R."/>
            <person name="Noguchi H."/>
            <person name="Minakuchi Y."/>
            <person name="Suzuki M."/>
            <person name="Kawai-Toyooka H."/>
            <person name="Smith D.R."/>
            <person name="Sparks H."/>
            <person name="Anderson J."/>
            <person name="Bakaric R."/>
            <person name="Luria V."/>
            <person name="Karger A."/>
            <person name="Kirschner M.W."/>
            <person name="Durand P.M."/>
            <person name="Michod R.E."/>
            <person name="Nozaki H."/>
            <person name="Olson B.J."/>
        </authorList>
    </citation>
    <scope>NUCLEOTIDE SEQUENCE [LARGE SCALE GENOMIC DNA]</scope>
    <source>
        <strain evidence="3">NIES-2863</strain>
    </source>
</reference>